<dbReference type="PANTHER" id="PTHR39339">
    <property type="entry name" value="SLR1444 PROTEIN"/>
    <property type="match status" value="1"/>
</dbReference>
<keyword evidence="3" id="KW-1185">Reference proteome</keyword>
<dbReference type="EMBL" id="VTUZ01000001">
    <property type="protein sequence ID" value="KAA1016193.1"/>
    <property type="molecule type" value="Genomic_DNA"/>
</dbReference>
<proteinExistence type="predicted"/>
<reference evidence="2 3" key="1">
    <citation type="submission" date="2019-08" db="EMBL/GenBank/DDBJ databases">
        <title>Paraburkholderia sp. DCY113.</title>
        <authorList>
            <person name="Kang J."/>
        </authorList>
    </citation>
    <scope>NUCLEOTIDE SEQUENCE [LARGE SCALE GENOMIC DNA]</scope>
    <source>
        <strain evidence="2 3">DCY113</strain>
    </source>
</reference>
<dbReference type="PANTHER" id="PTHR39339:SF1">
    <property type="entry name" value="CHAD DOMAIN-CONTAINING PROTEIN"/>
    <property type="match status" value="1"/>
</dbReference>
<dbReference type="PROSITE" id="PS51708">
    <property type="entry name" value="CHAD"/>
    <property type="match status" value="1"/>
</dbReference>
<organism evidence="2 3">
    <name type="scientific">Paraburkholderia panacisoli</name>
    <dbReference type="NCBI Taxonomy" id="2603818"/>
    <lineage>
        <taxon>Bacteria</taxon>
        <taxon>Pseudomonadati</taxon>
        <taxon>Pseudomonadota</taxon>
        <taxon>Betaproteobacteria</taxon>
        <taxon>Burkholderiales</taxon>
        <taxon>Burkholderiaceae</taxon>
        <taxon>Paraburkholderia</taxon>
    </lineage>
</organism>
<comment type="caution">
    <text evidence="2">The sequence shown here is derived from an EMBL/GenBank/DDBJ whole genome shotgun (WGS) entry which is preliminary data.</text>
</comment>
<evidence type="ECO:0000313" key="3">
    <source>
        <dbReference type="Proteomes" id="UP000325273"/>
    </source>
</evidence>
<protein>
    <submittedName>
        <fullName evidence="2">CHAD domain-containing protein</fullName>
    </submittedName>
</protein>
<dbReference type="InterPro" id="IPR038186">
    <property type="entry name" value="CHAD_dom_sf"/>
</dbReference>
<dbReference type="Pfam" id="PF05235">
    <property type="entry name" value="CHAD"/>
    <property type="match status" value="1"/>
</dbReference>
<dbReference type="SMART" id="SM00880">
    <property type="entry name" value="CHAD"/>
    <property type="match status" value="1"/>
</dbReference>
<dbReference type="Gene3D" id="1.40.20.10">
    <property type="entry name" value="CHAD domain"/>
    <property type="match status" value="1"/>
</dbReference>
<evidence type="ECO:0000313" key="2">
    <source>
        <dbReference type="EMBL" id="KAA1016193.1"/>
    </source>
</evidence>
<dbReference type="AlphaFoldDB" id="A0A5B0HNA0"/>
<sequence>MWHWCRRRDWMDEENFASRSTSPAHWFRGACVVGSKRGASAPRRCRNWSFLYAVNRVALFPSTSRSRKGRLTLSSHPVGAVIAETPESRALAGHAGEGSLTSASTVADAFSLLATSTAGEAMCRVRKLDAQADPEVLHKLRVALRRLRSLWWAYEPLLDRKEAKIQCREFKALAAAAGRTRDWDVLHDLLSTANQSTKHSFPLLIQSVAEHRTDALSFSVRTIGNAGVGRILNHAVAGARQQLDAVAVRHPLATFAGQRAKLAEKALSKRVKRVASASHADYASLHEVRIAGKKLRYVLEFFAPVLDGNHRPLIERLTSVQNDLGVLNDLVTSEALLREYASQLGEAELVNEAVWYLHVQKVHRMNHVHQILRAAE</sequence>
<accession>A0A5B0HNA0</accession>
<evidence type="ECO:0000259" key="1">
    <source>
        <dbReference type="PROSITE" id="PS51708"/>
    </source>
</evidence>
<name>A0A5B0HNA0_9BURK</name>
<gene>
    <name evidence="2" type="ORF">FVF58_02295</name>
</gene>
<dbReference type="InterPro" id="IPR007899">
    <property type="entry name" value="CHAD_dom"/>
</dbReference>
<dbReference type="Proteomes" id="UP000325273">
    <property type="component" value="Unassembled WGS sequence"/>
</dbReference>
<feature type="domain" description="CHAD" evidence="1">
    <location>
        <begin position="103"/>
        <end position="376"/>
    </location>
</feature>